<keyword evidence="5 10" id="KW-0378">Hydrolase</keyword>
<comment type="cofactor">
    <cofactor evidence="1">
        <name>Mn(2+)</name>
        <dbReference type="ChEBI" id="CHEBI:29035"/>
    </cofactor>
</comment>
<feature type="binding site" evidence="8">
    <location>
        <position position="231"/>
    </location>
    <ligand>
        <name>allantoate</name>
        <dbReference type="ChEBI" id="CHEBI:17536"/>
    </ligand>
</feature>
<feature type="binding site" evidence="7">
    <location>
        <position position="107"/>
    </location>
    <ligand>
        <name>Zn(2+)</name>
        <dbReference type="ChEBI" id="CHEBI:29105"/>
        <label>2</label>
    </ligand>
</feature>
<keyword evidence="4 7" id="KW-0479">Metal-binding</keyword>
<dbReference type="InterPro" id="IPR011650">
    <property type="entry name" value="Peptidase_M20_dimer"/>
</dbReference>
<comment type="similarity">
    <text evidence="2">Belongs to the peptidase M20 family.</text>
</comment>
<sequence length="426" mass="44759">MNKVFPVPQPAPVPTLAPLDGNAITARLKELAAFSDVPGELTRLSLTPSHKRAAAQVSHWMREAGLTQVHMDATGTIVGRYAADRANAKTLLMGSHIDTVRNAGIYDGNLGVLTAIAAVEALNAQGLRLPFAIEVAAFADEEGVRFLSTLTSSKAMAGIFDPRSLEDVDQQGISRAEALRSFGAPAERIAECRRDPADMLGYVEVHIEQGPVLEAAGAPLGIVTGIAGASRGHIRVRGEAGHSGTLPMPMRHDALAAAAEMILAVEARGRADADALVTTVGTMIIAGSAVNVVPGEVQFSLDVRTLSDDLRQRAVADIRAAIDEIAARRGVRAILDIGHEVPAAPCHGVLKERMAEVVEGLGLPVLRLPSGAGHDAMVFRGIMPMAMLFVRSQNGSHNPREYASPADIGLAAEALHAFLLKTAGEV</sequence>
<evidence type="ECO:0000256" key="6">
    <source>
        <dbReference type="ARBA" id="ARBA00023211"/>
    </source>
</evidence>
<dbReference type="NCBIfam" id="TIGR01879">
    <property type="entry name" value="hydantase"/>
    <property type="match status" value="1"/>
</dbReference>
<accession>A0A6C1KE58</accession>
<dbReference type="SUPFAM" id="SSF53187">
    <property type="entry name" value="Zn-dependent exopeptidases"/>
    <property type="match status" value="1"/>
</dbReference>
<evidence type="ECO:0000256" key="3">
    <source>
        <dbReference type="ARBA" id="ARBA00011738"/>
    </source>
</evidence>
<dbReference type="InterPro" id="IPR036264">
    <property type="entry name" value="Bact_exopeptidase_dim_dom"/>
</dbReference>
<keyword evidence="6" id="KW-0464">Manganese</keyword>
<evidence type="ECO:0000313" key="11">
    <source>
        <dbReference type="Proteomes" id="UP000305131"/>
    </source>
</evidence>
<feature type="binding site" evidence="7">
    <location>
        <position position="142"/>
    </location>
    <ligand>
        <name>Zn(2+)</name>
        <dbReference type="ChEBI" id="CHEBI:29105"/>
        <label>2</label>
    </ligand>
</feature>
<comment type="cofactor">
    <cofactor evidence="7">
        <name>Zn(2+)</name>
        <dbReference type="ChEBI" id="CHEBI:29105"/>
    </cofactor>
    <text evidence="7">Binds 2 Zn(2+) ions per subunit.</text>
</comment>
<dbReference type="InterPro" id="IPR010158">
    <property type="entry name" value="Amidase_Cbmase"/>
</dbReference>
<dbReference type="PANTHER" id="PTHR32494:SF19">
    <property type="entry name" value="ALLANTOATE DEIMINASE-RELATED"/>
    <property type="match status" value="1"/>
</dbReference>
<dbReference type="PIRSF" id="PIRSF001235">
    <property type="entry name" value="Amidase_carbamoylase"/>
    <property type="match status" value="1"/>
</dbReference>
<dbReference type="SUPFAM" id="SSF55031">
    <property type="entry name" value="Bacterial exopeptidase dimerisation domain"/>
    <property type="match status" value="1"/>
</dbReference>
<organism evidence="10 11">
    <name type="scientific">Xanthobacter autotrophicus</name>
    <dbReference type="NCBI Taxonomy" id="280"/>
    <lineage>
        <taxon>Bacteria</taxon>
        <taxon>Pseudomonadati</taxon>
        <taxon>Pseudomonadota</taxon>
        <taxon>Alphaproteobacteria</taxon>
        <taxon>Hyphomicrobiales</taxon>
        <taxon>Xanthobacteraceae</taxon>
        <taxon>Xanthobacter</taxon>
    </lineage>
</organism>
<evidence type="ECO:0000256" key="1">
    <source>
        <dbReference type="ARBA" id="ARBA00001936"/>
    </source>
</evidence>
<dbReference type="Proteomes" id="UP000305131">
    <property type="component" value="Unassembled WGS sequence"/>
</dbReference>
<dbReference type="Pfam" id="PF01546">
    <property type="entry name" value="Peptidase_M20"/>
    <property type="match status" value="1"/>
</dbReference>
<evidence type="ECO:0000256" key="8">
    <source>
        <dbReference type="PIRSR" id="PIRSR001235-2"/>
    </source>
</evidence>
<feature type="binding site" evidence="7">
    <location>
        <position position="107"/>
    </location>
    <ligand>
        <name>Zn(2+)</name>
        <dbReference type="ChEBI" id="CHEBI:29105"/>
        <label>1</label>
    </ligand>
</feature>
<evidence type="ECO:0000313" key="10">
    <source>
        <dbReference type="EMBL" id="TLX41524.1"/>
    </source>
</evidence>
<protein>
    <submittedName>
        <fullName evidence="10">Allantoate amidohydrolase</fullName>
    </submittedName>
</protein>
<dbReference type="EMBL" id="VAUP01000037">
    <property type="protein sequence ID" value="TLX41524.1"/>
    <property type="molecule type" value="Genomic_DNA"/>
</dbReference>
<feature type="binding site" evidence="7">
    <location>
        <position position="397"/>
    </location>
    <ligand>
        <name>Zn(2+)</name>
        <dbReference type="ChEBI" id="CHEBI:29105"/>
        <label>2</label>
    </ligand>
</feature>
<dbReference type="GO" id="GO:0016813">
    <property type="term" value="F:hydrolase activity, acting on carbon-nitrogen (but not peptide) bonds, in linear amidines"/>
    <property type="evidence" value="ECO:0007669"/>
    <property type="project" value="InterPro"/>
</dbReference>
<evidence type="ECO:0000256" key="5">
    <source>
        <dbReference type="ARBA" id="ARBA00022801"/>
    </source>
</evidence>
<proteinExistence type="inferred from homology"/>
<feature type="binding site" evidence="8">
    <location>
        <position position="291"/>
    </location>
    <ligand>
        <name>allantoate</name>
        <dbReference type="ChEBI" id="CHEBI:17536"/>
    </ligand>
</feature>
<dbReference type="GeneID" id="95775522"/>
<name>A0A6C1KE58_XANAU</name>
<feature type="binding site" evidence="7">
    <location>
        <position position="206"/>
    </location>
    <ligand>
        <name>Zn(2+)</name>
        <dbReference type="ChEBI" id="CHEBI:29105"/>
        <label>1</label>
    </ligand>
</feature>
<dbReference type="PANTHER" id="PTHR32494">
    <property type="entry name" value="ALLANTOATE DEIMINASE-RELATED"/>
    <property type="match status" value="1"/>
</dbReference>
<feature type="binding site" evidence="8">
    <location>
        <position position="304"/>
    </location>
    <ligand>
        <name>allantoate</name>
        <dbReference type="ChEBI" id="CHEBI:17536"/>
    </ligand>
</feature>
<keyword evidence="7" id="KW-0862">Zinc</keyword>
<dbReference type="CDD" id="cd03884">
    <property type="entry name" value="M20_bAS"/>
    <property type="match status" value="1"/>
</dbReference>
<dbReference type="AlphaFoldDB" id="A0A6C1KE58"/>
<dbReference type="NCBIfam" id="NF006775">
    <property type="entry name" value="PRK09290.2-5"/>
    <property type="match status" value="1"/>
</dbReference>
<dbReference type="Gene3D" id="3.30.70.360">
    <property type="match status" value="1"/>
</dbReference>
<comment type="caution">
    <text evidence="10">The sequence shown here is derived from an EMBL/GenBank/DDBJ whole genome shotgun (WGS) entry which is preliminary data.</text>
</comment>
<evidence type="ECO:0000256" key="4">
    <source>
        <dbReference type="ARBA" id="ARBA00022723"/>
    </source>
</evidence>
<dbReference type="Pfam" id="PF07687">
    <property type="entry name" value="M20_dimer"/>
    <property type="match status" value="1"/>
</dbReference>
<dbReference type="InterPro" id="IPR002933">
    <property type="entry name" value="Peptidase_M20"/>
</dbReference>
<reference evidence="10 11" key="1">
    <citation type="submission" date="2019-05" db="EMBL/GenBank/DDBJ databases">
        <authorList>
            <person name="Zhou X."/>
        </authorList>
    </citation>
    <scope>NUCLEOTIDE SEQUENCE [LARGE SCALE GENOMIC DNA]</scope>
    <source>
        <strain evidence="10 11">DSM 432</strain>
    </source>
</reference>
<evidence type="ECO:0000256" key="2">
    <source>
        <dbReference type="ARBA" id="ARBA00006153"/>
    </source>
</evidence>
<dbReference type="Gene3D" id="3.40.630.10">
    <property type="entry name" value="Zn peptidases"/>
    <property type="match status" value="1"/>
</dbReference>
<feature type="domain" description="Peptidase M20 dimerisation" evidence="9">
    <location>
        <begin position="225"/>
        <end position="327"/>
    </location>
</feature>
<dbReference type="RefSeq" id="WP_138401034.1">
    <property type="nucleotide sequence ID" value="NZ_JBAFVI010000006.1"/>
</dbReference>
<gene>
    <name evidence="10" type="ORF">FBQ73_18900</name>
</gene>
<dbReference type="OrthoDB" id="9808195at2"/>
<dbReference type="GO" id="GO:0046872">
    <property type="term" value="F:metal ion binding"/>
    <property type="evidence" value="ECO:0007669"/>
    <property type="project" value="UniProtKB-KW"/>
</dbReference>
<evidence type="ECO:0000256" key="7">
    <source>
        <dbReference type="PIRSR" id="PIRSR001235-1"/>
    </source>
</evidence>
<feature type="binding site" evidence="7">
    <location>
        <position position="96"/>
    </location>
    <ligand>
        <name>Zn(2+)</name>
        <dbReference type="ChEBI" id="CHEBI:29105"/>
        <label>1</label>
    </ligand>
</feature>
<comment type="subunit">
    <text evidence="3">Homodimer.</text>
</comment>
<evidence type="ECO:0000259" key="9">
    <source>
        <dbReference type="Pfam" id="PF07687"/>
    </source>
</evidence>